<feature type="domain" description="Bacterial bifunctional deaminase-reductase C-terminal" evidence="1">
    <location>
        <begin position="2"/>
        <end position="170"/>
    </location>
</feature>
<dbReference type="PANTHER" id="PTHR38011">
    <property type="entry name" value="DIHYDROFOLATE REDUCTASE FAMILY PROTEIN (AFU_ORTHOLOGUE AFUA_8G06820)"/>
    <property type="match status" value="1"/>
</dbReference>
<gene>
    <name evidence="2" type="ORF">GCM10010439_21520</name>
</gene>
<reference evidence="3" key="1">
    <citation type="journal article" date="2019" name="Int. J. Syst. Evol. Microbiol.">
        <title>The Global Catalogue of Microorganisms (GCM) 10K type strain sequencing project: providing services to taxonomists for standard genome sequencing and annotation.</title>
        <authorList>
            <consortium name="The Broad Institute Genomics Platform"/>
            <consortium name="The Broad Institute Genome Sequencing Center for Infectious Disease"/>
            <person name="Wu L."/>
            <person name="Ma J."/>
        </authorList>
    </citation>
    <scope>NUCLEOTIDE SEQUENCE [LARGE SCALE GENOMIC DNA]</scope>
    <source>
        <strain evidence="3">JCM 8201</strain>
    </source>
</reference>
<keyword evidence="3" id="KW-1185">Reference proteome</keyword>
<dbReference type="Pfam" id="PF01872">
    <property type="entry name" value="RibD_C"/>
    <property type="match status" value="1"/>
</dbReference>
<dbReference type="InterPro" id="IPR050765">
    <property type="entry name" value="Riboflavin_Biosynth_HTPR"/>
</dbReference>
<evidence type="ECO:0000259" key="1">
    <source>
        <dbReference type="Pfam" id="PF01872"/>
    </source>
</evidence>
<dbReference type="Gene3D" id="3.40.430.10">
    <property type="entry name" value="Dihydrofolate Reductase, subunit A"/>
    <property type="match status" value="1"/>
</dbReference>
<name>A0ABP6GKG2_9ACTN</name>
<dbReference type="InterPro" id="IPR024072">
    <property type="entry name" value="DHFR-like_dom_sf"/>
</dbReference>
<evidence type="ECO:0000313" key="3">
    <source>
        <dbReference type="Proteomes" id="UP001501842"/>
    </source>
</evidence>
<comment type="caution">
    <text evidence="2">The sequence shown here is derived from an EMBL/GenBank/DDBJ whole genome shotgun (WGS) entry which is preliminary data.</text>
</comment>
<evidence type="ECO:0000313" key="2">
    <source>
        <dbReference type="EMBL" id="GAA2724284.1"/>
    </source>
</evidence>
<dbReference type="RefSeq" id="WP_344450151.1">
    <property type="nucleotide sequence ID" value="NZ_BAAATZ010000007.1"/>
</dbReference>
<proteinExistence type="predicted"/>
<protein>
    <submittedName>
        <fullName evidence="2">Dihydrofolate reductase family protein</fullName>
    </submittedName>
</protein>
<dbReference type="InterPro" id="IPR002734">
    <property type="entry name" value="RibDG_C"/>
</dbReference>
<dbReference type="EMBL" id="BAAATZ010000007">
    <property type="protein sequence ID" value="GAA2724284.1"/>
    <property type="molecule type" value="Genomic_DNA"/>
</dbReference>
<dbReference type="SUPFAM" id="SSF53597">
    <property type="entry name" value="Dihydrofolate reductase-like"/>
    <property type="match status" value="1"/>
</dbReference>
<dbReference type="PANTHER" id="PTHR38011:SF12">
    <property type="entry name" value="BIFUNCTIONAL DEAMINASE-REDUCTASE DOMAIN PROTEIN"/>
    <property type="match status" value="1"/>
</dbReference>
<accession>A0ABP6GKG2</accession>
<sequence length="197" mass="21687">MTVIMHSSVSLDGFSAGPRISLDHPLGEGGERLHTWMPDEPELTAALSEESGATIIGRRMYDVGVDLWKDVPFPGRCFVLTHEVRADREMRSGSFTFVDDGPQSALDQARAAAGDKTVVVLGGAEVCQQFLRAGLIDEIRLQLVPVLFGAGTRLLDNLDPRQIELQPLDTITSENKDVTHLRYRVIRSTSQGSRCIR</sequence>
<dbReference type="Proteomes" id="UP001501842">
    <property type="component" value="Unassembled WGS sequence"/>
</dbReference>
<organism evidence="2 3">
    <name type="scientific">Actinocorallia aurantiaca</name>
    <dbReference type="NCBI Taxonomy" id="46204"/>
    <lineage>
        <taxon>Bacteria</taxon>
        <taxon>Bacillati</taxon>
        <taxon>Actinomycetota</taxon>
        <taxon>Actinomycetes</taxon>
        <taxon>Streptosporangiales</taxon>
        <taxon>Thermomonosporaceae</taxon>
        <taxon>Actinocorallia</taxon>
    </lineage>
</organism>